<dbReference type="Gene3D" id="3.40.50.2020">
    <property type="match status" value="1"/>
</dbReference>
<evidence type="ECO:0000256" key="2">
    <source>
        <dbReference type="ARBA" id="ARBA00022679"/>
    </source>
</evidence>
<dbReference type="PANTHER" id="PTHR43363">
    <property type="entry name" value="HYPOXANTHINE PHOSPHORIBOSYLTRANSFERASE"/>
    <property type="match status" value="1"/>
</dbReference>
<dbReference type="GO" id="GO:0046100">
    <property type="term" value="P:hypoxanthine metabolic process"/>
    <property type="evidence" value="ECO:0007669"/>
    <property type="project" value="TreeGrafter"/>
</dbReference>
<organism evidence="3 4">
    <name type="scientific">Rhizoctonia solani</name>
    <dbReference type="NCBI Taxonomy" id="456999"/>
    <lineage>
        <taxon>Eukaryota</taxon>
        <taxon>Fungi</taxon>
        <taxon>Dikarya</taxon>
        <taxon>Basidiomycota</taxon>
        <taxon>Agaricomycotina</taxon>
        <taxon>Agaricomycetes</taxon>
        <taxon>Cantharellales</taxon>
        <taxon>Ceratobasidiaceae</taxon>
        <taxon>Rhizoctonia</taxon>
    </lineage>
</organism>
<name>A0A8H7IFI5_9AGAM</name>
<dbReference type="AlphaFoldDB" id="A0A8H7IFI5"/>
<reference evidence="3" key="1">
    <citation type="submission" date="2020-09" db="EMBL/GenBank/DDBJ databases">
        <title>Comparative genome analyses of four rice-infecting Rhizoctonia solani isolates reveal extensive enrichment of homogalacturonan modification genes.</title>
        <authorList>
            <person name="Lee D.-Y."/>
            <person name="Jeon J."/>
            <person name="Kim K.-T."/>
            <person name="Cheong K."/>
            <person name="Song H."/>
            <person name="Choi G."/>
            <person name="Ko J."/>
            <person name="Opiyo S.O."/>
            <person name="Zuo S."/>
            <person name="Madhav S."/>
            <person name="Lee Y.-H."/>
            <person name="Wang G.-L."/>
        </authorList>
    </citation>
    <scope>NUCLEOTIDE SEQUENCE</scope>
    <source>
        <strain evidence="3">AG1-IA B2</strain>
    </source>
</reference>
<dbReference type="GO" id="GO:0032265">
    <property type="term" value="P:XMP salvage"/>
    <property type="evidence" value="ECO:0007669"/>
    <property type="project" value="TreeGrafter"/>
</dbReference>
<gene>
    <name evidence="3" type="ORF">RHS01_03283</name>
</gene>
<dbReference type="EMBL" id="JACYCF010000004">
    <property type="protein sequence ID" value="KAF8758009.1"/>
    <property type="molecule type" value="Genomic_DNA"/>
</dbReference>
<keyword evidence="2 3" id="KW-0808">Transferase</keyword>
<dbReference type="PANTHER" id="PTHR43363:SF1">
    <property type="entry name" value="HYPOXANTHINE-GUANINE PHOSPHORIBOSYLTRANSFERASE"/>
    <property type="match status" value="1"/>
</dbReference>
<accession>A0A8H7IFI5</accession>
<dbReference type="GO" id="GO:0004422">
    <property type="term" value="F:hypoxanthine phosphoribosyltransferase activity"/>
    <property type="evidence" value="ECO:0007669"/>
    <property type="project" value="TreeGrafter"/>
</dbReference>
<sequence length="216" mass="24896">MSEEHDGHLRATYNEIHMLIGKAAERIEKEYAPDLFVAIGGGGFFPARVLRTFLKHPQSKKNISIQAIGLSLYEELPSTTEEQMANEVIRTQWLGPETKTLLDEKLAIMWYDCVMQDEVDDSRTTLQYAVRELQKDVEKELLLLPESERDAMRPKFGIFVVHNKLKPKKGVLPDGIPYFSGEDIPDVWFDYPWEVKDVYEHDRMAELGRKLQAKSA</sequence>
<dbReference type="InterPro" id="IPR029057">
    <property type="entry name" value="PRTase-like"/>
</dbReference>
<proteinExistence type="predicted"/>
<keyword evidence="1 3" id="KW-0328">Glycosyltransferase</keyword>
<dbReference type="SUPFAM" id="SSF53271">
    <property type="entry name" value="PRTase-like"/>
    <property type="match status" value="1"/>
</dbReference>
<protein>
    <submittedName>
        <fullName evidence="3">Phosphoribosyltransferase</fullName>
    </submittedName>
</protein>
<dbReference type="GO" id="GO:0032263">
    <property type="term" value="P:GMP salvage"/>
    <property type="evidence" value="ECO:0007669"/>
    <property type="project" value="TreeGrafter"/>
</dbReference>
<comment type="caution">
    <text evidence="3">The sequence shown here is derived from an EMBL/GenBank/DDBJ whole genome shotgun (WGS) entry which is preliminary data.</text>
</comment>
<dbReference type="GO" id="GO:0005737">
    <property type="term" value="C:cytoplasm"/>
    <property type="evidence" value="ECO:0007669"/>
    <property type="project" value="TreeGrafter"/>
</dbReference>
<evidence type="ECO:0000256" key="1">
    <source>
        <dbReference type="ARBA" id="ARBA00022676"/>
    </source>
</evidence>
<dbReference type="GO" id="GO:0032264">
    <property type="term" value="P:IMP salvage"/>
    <property type="evidence" value="ECO:0007669"/>
    <property type="project" value="TreeGrafter"/>
</dbReference>
<evidence type="ECO:0000313" key="4">
    <source>
        <dbReference type="Proteomes" id="UP000614334"/>
    </source>
</evidence>
<dbReference type="Proteomes" id="UP000614334">
    <property type="component" value="Unassembled WGS sequence"/>
</dbReference>
<evidence type="ECO:0000313" key="3">
    <source>
        <dbReference type="EMBL" id="KAF8758009.1"/>
    </source>
</evidence>